<gene>
    <name evidence="2" type="primary">TJAP1</name>
</gene>
<proteinExistence type="predicted"/>
<sequence>MTSTAPSKKPYRKAPPQHRELRPELPAPWAQQEESLTDSERMK</sequence>
<dbReference type="GeneTree" id="ENSGT00940000164045"/>
<protein>
    <submittedName>
        <fullName evidence="2">Tight junction associated protein 1</fullName>
    </submittedName>
</protein>
<reference evidence="2 3" key="1">
    <citation type="journal article" date="2011" name="Proc. Natl. Acad. Sci. U.S.A.">
        <title>Genetic diversity and population structure of the endangered marsupial Sarcophilus harrisii (Tasmanian devil).</title>
        <authorList>
            <person name="Miller W."/>
            <person name="Hayes V.M."/>
            <person name="Ratan A."/>
            <person name="Petersen D.C."/>
            <person name="Wittekindt N.E."/>
            <person name="Miller J."/>
            <person name="Walenz B."/>
            <person name="Knight J."/>
            <person name="Qi J."/>
            <person name="Zhao F."/>
            <person name="Wang Q."/>
            <person name="Bedoya-Reina O.C."/>
            <person name="Katiyar N."/>
            <person name="Tomsho L.P."/>
            <person name="Kasson L.M."/>
            <person name="Hardie R.A."/>
            <person name="Woodbridge P."/>
            <person name="Tindall E.A."/>
            <person name="Bertelsen M.F."/>
            <person name="Dixon D."/>
            <person name="Pyecroft S."/>
            <person name="Helgen K.M."/>
            <person name="Lesk A.M."/>
            <person name="Pringle T.H."/>
            <person name="Patterson N."/>
            <person name="Zhang Y."/>
            <person name="Kreiss A."/>
            <person name="Woods G.M."/>
            <person name="Jones M.E."/>
            <person name="Schuster S.C."/>
        </authorList>
    </citation>
    <scope>NUCLEOTIDE SEQUENCE [LARGE SCALE GENOMIC DNA]</scope>
</reference>
<evidence type="ECO:0000256" key="1">
    <source>
        <dbReference type="SAM" id="MobiDB-lite"/>
    </source>
</evidence>
<evidence type="ECO:0000313" key="3">
    <source>
        <dbReference type="Proteomes" id="UP000007648"/>
    </source>
</evidence>
<reference evidence="2" key="2">
    <citation type="submission" date="2025-08" db="UniProtKB">
        <authorList>
            <consortium name="Ensembl"/>
        </authorList>
    </citation>
    <scope>IDENTIFICATION</scope>
</reference>
<dbReference type="AlphaFoldDB" id="A0A7N4NTD8"/>
<reference evidence="2" key="3">
    <citation type="submission" date="2025-09" db="UniProtKB">
        <authorList>
            <consortium name="Ensembl"/>
        </authorList>
    </citation>
    <scope>IDENTIFICATION</scope>
</reference>
<accession>A0A7N4NTD8</accession>
<dbReference type="Proteomes" id="UP000007648">
    <property type="component" value="Unassembled WGS sequence"/>
</dbReference>
<organism evidence="2 3">
    <name type="scientific">Sarcophilus harrisii</name>
    <name type="common">Tasmanian devil</name>
    <name type="synonym">Sarcophilus laniarius</name>
    <dbReference type="NCBI Taxonomy" id="9305"/>
    <lineage>
        <taxon>Eukaryota</taxon>
        <taxon>Metazoa</taxon>
        <taxon>Chordata</taxon>
        <taxon>Craniata</taxon>
        <taxon>Vertebrata</taxon>
        <taxon>Euteleostomi</taxon>
        <taxon>Mammalia</taxon>
        <taxon>Metatheria</taxon>
        <taxon>Dasyuromorphia</taxon>
        <taxon>Dasyuridae</taxon>
        <taxon>Sarcophilus</taxon>
    </lineage>
</organism>
<name>A0A7N4NTD8_SARHA</name>
<keyword evidence="3" id="KW-1185">Reference proteome</keyword>
<feature type="region of interest" description="Disordered" evidence="1">
    <location>
        <begin position="1"/>
        <end position="43"/>
    </location>
</feature>
<evidence type="ECO:0000313" key="2">
    <source>
        <dbReference type="Ensembl" id="ENSSHAP00000027497.1"/>
    </source>
</evidence>
<dbReference type="Ensembl" id="ENSSHAT00000038286.1">
    <property type="protein sequence ID" value="ENSSHAP00000027497.1"/>
    <property type="gene ID" value="ENSSHAG00000020933.1"/>
</dbReference>